<dbReference type="NCBIfam" id="TIGR00573">
    <property type="entry name" value="dnaq"/>
    <property type="match status" value="1"/>
</dbReference>
<dbReference type="GO" id="GO:0005829">
    <property type="term" value="C:cytosol"/>
    <property type="evidence" value="ECO:0007669"/>
    <property type="project" value="TreeGrafter"/>
</dbReference>
<keyword evidence="5" id="KW-1133">Transmembrane helix</keyword>
<dbReference type="GO" id="GO:0008408">
    <property type="term" value="F:3'-5' exonuclease activity"/>
    <property type="evidence" value="ECO:0007669"/>
    <property type="project" value="TreeGrafter"/>
</dbReference>
<evidence type="ECO:0000256" key="2">
    <source>
        <dbReference type="ARBA" id="ARBA00025483"/>
    </source>
</evidence>
<name>A0A1N7Q3J1_9RHOB</name>
<dbReference type="GO" id="GO:0045004">
    <property type="term" value="P:DNA replication proofreading"/>
    <property type="evidence" value="ECO:0007669"/>
    <property type="project" value="TreeGrafter"/>
</dbReference>
<keyword evidence="8" id="KW-1185">Reference proteome</keyword>
<organism evidence="7 8">
    <name type="scientific">Roseivivax lentus</name>
    <dbReference type="NCBI Taxonomy" id="633194"/>
    <lineage>
        <taxon>Bacteria</taxon>
        <taxon>Pseudomonadati</taxon>
        <taxon>Pseudomonadota</taxon>
        <taxon>Alphaproteobacteria</taxon>
        <taxon>Rhodobacterales</taxon>
        <taxon>Roseobacteraceae</taxon>
        <taxon>Roseivivax</taxon>
    </lineage>
</organism>
<dbReference type="InterPro" id="IPR036397">
    <property type="entry name" value="RNaseH_sf"/>
</dbReference>
<dbReference type="OrthoDB" id="9804290at2"/>
<dbReference type="Proteomes" id="UP000186684">
    <property type="component" value="Unassembled WGS sequence"/>
</dbReference>
<proteinExistence type="predicted"/>
<dbReference type="EMBL" id="FTOQ01000026">
    <property type="protein sequence ID" value="SIT17391.1"/>
    <property type="molecule type" value="Genomic_DNA"/>
</dbReference>
<dbReference type="EC" id="2.7.7.7" evidence="1"/>
<gene>
    <name evidence="7" type="ORF">SAMN05421759_12622</name>
</gene>
<dbReference type="GO" id="GO:0003887">
    <property type="term" value="F:DNA-directed DNA polymerase activity"/>
    <property type="evidence" value="ECO:0007669"/>
    <property type="project" value="UniProtKB-EC"/>
</dbReference>
<dbReference type="InterPro" id="IPR013520">
    <property type="entry name" value="Ribonucl_H"/>
</dbReference>
<evidence type="ECO:0000259" key="6">
    <source>
        <dbReference type="SMART" id="SM00479"/>
    </source>
</evidence>
<dbReference type="RefSeq" id="WP_076451214.1">
    <property type="nucleotide sequence ID" value="NZ_FTOQ01000026.1"/>
</dbReference>
<dbReference type="STRING" id="633194.SAMN05421759_12622"/>
<dbReference type="Gene3D" id="3.30.420.10">
    <property type="entry name" value="Ribonuclease H-like superfamily/Ribonuclease H"/>
    <property type="match status" value="1"/>
</dbReference>
<evidence type="ECO:0000256" key="3">
    <source>
        <dbReference type="ARBA" id="ARBA00026073"/>
    </source>
</evidence>
<keyword evidence="5" id="KW-0472">Membrane</keyword>
<dbReference type="SMART" id="SM00479">
    <property type="entry name" value="EXOIII"/>
    <property type="match status" value="1"/>
</dbReference>
<dbReference type="GO" id="GO:0003677">
    <property type="term" value="F:DNA binding"/>
    <property type="evidence" value="ECO:0007669"/>
    <property type="project" value="InterPro"/>
</dbReference>
<dbReference type="Pfam" id="PF00929">
    <property type="entry name" value="RNase_T"/>
    <property type="match status" value="1"/>
</dbReference>
<accession>A0A1N7Q3J1</accession>
<feature type="transmembrane region" description="Helical" evidence="5">
    <location>
        <begin position="36"/>
        <end position="57"/>
    </location>
</feature>
<reference evidence="8" key="1">
    <citation type="submission" date="2017-01" db="EMBL/GenBank/DDBJ databases">
        <authorList>
            <person name="Varghese N."/>
            <person name="Submissions S."/>
        </authorList>
    </citation>
    <scope>NUCLEOTIDE SEQUENCE [LARGE SCALE GENOMIC DNA]</scope>
    <source>
        <strain evidence="8">DSM 29430</strain>
    </source>
</reference>
<dbReference type="AlphaFoldDB" id="A0A1N7Q3J1"/>
<sequence>MGGLRGRILLLFAVMLIVTLAAAALSLRIAGTEGSLTGFVALAFLLLAVLTAAWFVLDQAVAQAVDRLAAALRVHAHNDAAPPLDGGIAGHLGDLGDAAEVVTRELDRARRRTADLIASETRALCAERARLTDILTEIPVATILAGDNHTIALYDGQAAEVLAQIGTPRLNAPLSDYFTEDSLARARRQMHKTGLGIVATLDGVHGALSLTARMKPMRQGGYLILIDAADATIAPDADRPLVYDFDLLTRRETAALENRRLHDMTFCVFDLETTGLLPHRDAVLQIGALRVMNGRVLAGERFDLVVDPGRPIPPASTKVHHITDAMVRGQPDILEAAPRFHDFARDTVLVAHNAPFDLAFLKAKQTETGLDWTHPVIDTVLLSAILFGTTETHTLDAVCTRLGITIPAELRHTALGDAHATAEALCRMLPMLEGRGIDTFGAYLDAARRHGRLIQDMN</sequence>
<dbReference type="InterPro" id="IPR012337">
    <property type="entry name" value="RNaseH-like_sf"/>
</dbReference>
<evidence type="ECO:0000256" key="5">
    <source>
        <dbReference type="SAM" id="Phobius"/>
    </source>
</evidence>
<evidence type="ECO:0000313" key="7">
    <source>
        <dbReference type="EMBL" id="SIT17391.1"/>
    </source>
</evidence>
<dbReference type="PANTHER" id="PTHR30231:SF41">
    <property type="entry name" value="DNA POLYMERASE III SUBUNIT EPSILON"/>
    <property type="match status" value="1"/>
</dbReference>
<dbReference type="FunFam" id="3.30.420.10:FF:000045">
    <property type="entry name" value="3'-5' exonuclease DinG"/>
    <property type="match status" value="1"/>
</dbReference>
<comment type="subunit">
    <text evidence="3">DNA polymerase III contains a core (composed of alpha, epsilon and theta chains) that associates with a tau subunit. This core dimerizes to form the POLIII' complex. PolIII' associates with the gamma complex (composed of gamma, delta, delta', psi and chi chains) and with the beta chain to form the complete DNA polymerase III complex.</text>
</comment>
<comment type="catalytic activity">
    <reaction evidence="4">
        <text>DNA(n) + a 2'-deoxyribonucleoside 5'-triphosphate = DNA(n+1) + diphosphate</text>
        <dbReference type="Rhea" id="RHEA:22508"/>
        <dbReference type="Rhea" id="RHEA-COMP:17339"/>
        <dbReference type="Rhea" id="RHEA-COMP:17340"/>
        <dbReference type="ChEBI" id="CHEBI:33019"/>
        <dbReference type="ChEBI" id="CHEBI:61560"/>
        <dbReference type="ChEBI" id="CHEBI:173112"/>
        <dbReference type="EC" id="2.7.7.7"/>
    </reaction>
</comment>
<evidence type="ECO:0000256" key="1">
    <source>
        <dbReference type="ARBA" id="ARBA00012417"/>
    </source>
</evidence>
<evidence type="ECO:0000313" key="8">
    <source>
        <dbReference type="Proteomes" id="UP000186684"/>
    </source>
</evidence>
<dbReference type="CDD" id="cd06127">
    <property type="entry name" value="DEDDh"/>
    <property type="match status" value="1"/>
</dbReference>
<comment type="function">
    <text evidence="2">DNA polymerase III is a complex, multichain enzyme responsible for most of the replicative synthesis in bacteria. The epsilon subunit contain the editing function and is a proofreading 3'-5' exonuclease.</text>
</comment>
<dbReference type="PANTHER" id="PTHR30231">
    <property type="entry name" value="DNA POLYMERASE III SUBUNIT EPSILON"/>
    <property type="match status" value="1"/>
</dbReference>
<evidence type="ECO:0000256" key="4">
    <source>
        <dbReference type="ARBA" id="ARBA00049244"/>
    </source>
</evidence>
<dbReference type="InterPro" id="IPR006054">
    <property type="entry name" value="DnaQ"/>
</dbReference>
<feature type="domain" description="Exonuclease" evidence="6">
    <location>
        <begin position="265"/>
        <end position="434"/>
    </location>
</feature>
<protein>
    <recommendedName>
        <fullName evidence="1">DNA-directed DNA polymerase</fullName>
        <ecNumber evidence="1">2.7.7.7</ecNumber>
    </recommendedName>
</protein>
<keyword evidence="5" id="KW-0812">Transmembrane</keyword>
<dbReference type="SUPFAM" id="SSF53098">
    <property type="entry name" value="Ribonuclease H-like"/>
    <property type="match status" value="1"/>
</dbReference>